<evidence type="ECO:0000256" key="1">
    <source>
        <dbReference type="ARBA" id="ARBA00022737"/>
    </source>
</evidence>
<dbReference type="InterPro" id="IPR036770">
    <property type="entry name" value="Ankyrin_rpt-contain_sf"/>
</dbReference>
<evidence type="ECO:0000256" key="2">
    <source>
        <dbReference type="ARBA" id="ARBA00023043"/>
    </source>
</evidence>
<feature type="repeat" description="ANK" evidence="3">
    <location>
        <begin position="637"/>
        <end position="669"/>
    </location>
</feature>
<feature type="compositionally biased region" description="Gly residues" evidence="4">
    <location>
        <begin position="793"/>
        <end position="805"/>
    </location>
</feature>
<dbReference type="Pfam" id="PF00023">
    <property type="entry name" value="Ank"/>
    <property type="match status" value="2"/>
</dbReference>
<evidence type="ECO:0000256" key="4">
    <source>
        <dbReference type="SAM" id="MobiDB-lite"/>
    </source>
</evidence>
<comment type="caution">
    <text evidence="6">The sequence shown here is derived from an EMBL/GenBank/DDBJ whole genome shotgun (WGS) entry which is preliminary data.</text>
</comment>
<dbReference type="InterPro" id="IPR007111">
    <property type="entry name" value="NACHT_NTPase"/>
</dbReference>
<dbReference type="PROSITE" id="PS50088">
    <property type="entry name" value="ANK_REPEAT"/>
    <property type="match status" value="5"/>
</dbReference>
<feature type="repeat" description="ANK" evidence="3">
    <location>
        <begin position="671"/>
        <end position="703"/>
    </location>
</feature>
<reference evidence="6 7" key="1">
    <citation type="submission" date="2020-03" db="EMBL/GenBank/DDBJ databases">
        <title>Draft Genome Sequence of Cudoniella acicularis.</title>
        <authorList>
            <person name="Buettner E."/>
            <person name="Kellner H."/>
        </authorList>
    </citation>
    <scope>NUCLEOTIDE SEQUENCE [LARGE SCALE GENOMIC DNA]</scope>
    <source>
        <strain evidence="6 7">DSM 108380</strain>
    </source>
</reference>
<dbReference type="PANTHER" id="PTHR24193">
    <property type="entry name" value="ANKYRIN REPEAT PROTEIN"/>
    <property type="match status" value="1"/>
</dbReference>
<dbReference type="InterPro" id="IPR056884">
    <property type="entry name" value="NPHP3-like_N"/>
</dbReference>
<gene>
    <name evidence="6" type="ORF">G7Y89_g11008</name>
</gene>
<evidence type="ECO:0000313" key="6">
    <source>
        <dbReference type="EMBL" id="KAF4627149.1"/>
    </source>
</evidence>
<dbReference type="PRINTS" id="PR01415">
    <property type="entry name" value="ANKYRIN"/>
</dbReference>
<dbReference type="Pfam" id="PF12796">
    <property type="entry name" value="Ank_2"/>
    <property type="match status" value="2"/>
</dbReference>
<dbReference type="SMART" id="SM00248">
    <property type="entry name" value="ANK"/>
    <property type="match status" value="6"/>
</dbReference>
<dbReference type="Gene3D" id="1.25.40.20">
    <property type="entry name" value="Ankyrin repeat-containing domain"/>
    <property type="match status" value="2"/>
</dbReference>
<feature type="repeat" description="ANK" evidence="3">
    <location>
        <begin position="605"/>
        <end position="637"/>
    </location>
</feature>
<dbReference type="GO" id="GO:0000976">
    <property type="term" value="F:transcription cis-regulatory region binding"/>
    <property type="evidence" value="ECO:0007669"/>
    <property type="project" value="TreeGrafter"/>
</dbReference>
<feature type="domain" description="NACHT" evidence="5">
    <location>
        <begin position="242"/>
        <end position="403"/>
    </location>
</feature>
<dbReference type="Pfam" id="PF24883">
    <property type="entry name" value="NPHP3_N"/>
    <property type="match status" value="1"/>
</dbReference>
<protein>
    <recommendedName>
        <fullName evidence="5">NACHT domain-containing protein</fullName>
    </recommendedName>
</protein>
<evidence type="ECO:0000256" key="3">
    <source>
        <dbReference type="PROSITE-ProRule" id="PRU00023"/>
    </source>
</evidence>
<name>A0A8H4W118_9HELO</name>
<feature type="compositionally biased region" description="Basic and acidic residues" evidence="4">
    <location>
        <begin position="879"/>
        <end position="889"/>
    </location>
</feature>
<organism evidence="6 7">
    <name type="scientific">Cudoniella acicularis</name>
    <dbReference type="NCBI Taxonomy" id="354080"/>
    <lineage>
        <taxon>Eukaryota</taxon>
        <taxon>Fungi</taxon>
        <taxon>Dikarya</taxon>
        <taxon>Ascomycota</taxon>
        <taxon>Pezizomycotina</taxon>
        <taxon>Leotiomycetes</taxon>
        <taxon>Helotiales</taxon>
        <taxon>Tricladiaceae</taxon>
        <taxon>Cudoniella</taxon>
    </lineage>
</organism>
<feature type="region of interest" description="Disordered" evidence="4">
    <location>
        <begin position="879"/>
        <end position="903"/>
    </location>
</feature>
<keyword evidence="1" id="KW-0677">Repeat</keyword>
<dbReference type="GO" id="GO:0045944">
    <property type="term" value="P:positive regulation of transcription by RNA polymerase II"/>
    <property type="evidence" value="ECO:0007669"/>
    <property type="project" value="TreeGrafter"/>
</dbReference>
<dbReference type="SUPFAM" id="SSF48403">
    <property type="entry name" value="Ankyrin repeat"/>
    <property type="match status" value="1"/>
</dbReference>
<evidence type="ECO:0000313" key="7">
    <source>
        <dbReference type="Proteomes" id="UP000566819"/>
    </source>
</evidence>
<keyword evidence="7" id="KW-1185">Reference proteome</keyword>
<accession>A0A8H4W118</accession>
<dbReference type="OrthoDB" id="427518at2759"/>
<feature type="repeat" description="ANK" evidence="3">
    <location>
        <begin position="705"/>
        <end position="729"/>
    </location>
</feature>
<sequence length="903" mass="99994">MRIRFEELIGEEGQASGVRRTGFGTKDEVVPLRRDVLRVAGSLPRKKRRRDLLKLLPSSTFRIAASLFFDKVEIYSTPHRGSTNDLSPLQKYLASIGVYSTPKEISAQIQSSQRDFHELQSRKYINWEISSFFEELPTPGFGLVVDKRLSYFPSSVLVPLRANHMSICKFDTSTESNYQRFLGALKKIISAVIDLTIAHQKILSFLEFDNREERISLASSGTCQWIFTHREYKSWVQNDQSSLLWISGKTGSGKSTLMKYISREITKPASENRPTITASFFFRHSSNTNVPALGGLYQSLLFQILSQVPSTMSDFVDLVSQKRTCYGQLKGSKADFEPWISTNIASIFEETLVSIAKTQRLYLLIDVLDECPDREMHDVIALFSSIDWNSIKTSIKVCMSSRPIRYTGSLSLPPHQKLILEEENLMDIQKYVALQLAHLPKLQLNREELVSGISSKANDSPQRARGQAALIKGGIDFLDYATSYWTEHAKLADVPGLSHEILLEPLGWPSTRVLDHWTSLGQNVHGTSSVTSRKGWTALHVGAAYDLGSLACHLSELLAHNSHSLDLLDSSGRTPLSWAADKGNQSIVQMLIERGASLVARDSEYGNTPLHYVARSRNEKIVELLLQHGANIDDHHGGSTALSLAAAIGHNEVVAMLLASKSDPNLRDIHYGCSPLHLAAGYGQRDVVSLLVKSGADVNAVDQCNNRTPLHYAILGGHHSIVLFCLNAGPLSTKVPMTRALKWHFPSLAKECSPSESSKGENSYGGLQGDNMPDKGSRKGSGKRQSDISNPGPGSGGGGGEGGPGDEPNKNPKLNTCPPTKLELHLSCPYYKYDPGRQHLYTKHLLHICLKCHTILDTARNLEAHYGQATSCPAKLERNYGDGFDDKQHKLLKGRKESRKAEN</sequence>
<proteinExistence type="predicted"/>
<dbReference type="GO" id="GO:0005634">
    <property type="term" value="C:nucleus"/>
    <property type="evidence" value="ECO:0007669"/>
    <property type="project" value="TreeGrafter"/>
</dbReference>
<dbReference type="EMBL" id="JAAMPI010001020">
    <property type="protein sequence ID" value="KAF4627149.1"/>
    <property type="molecule type" value="Genomic_DNA"/>
</dbReference>
<dbReference type="Proteomes" id="UP000566819">
    <property type="component" value="Unassembled WGS sequence"/>
</dbReference>
<dbReference type="Gene3D" id="3.40.50.300">
    <property type="entry name" value="P-loop containing nucleotide triphosphate hydrolases"/>
    <property type="match status" value="1"/>
</dbReference>
<dbReference type="SUPFAM" id="SSF52540">
    <property type="entry name" value="P-loop containing nucleoside triphosphate hydrolases"/>
    <property type="match status" value="1"/>
</dbReference>
<evidence type="ECO:0000259" key="5">
    <source>
        <dbReference type="PROSITE" id="PS50837"/>
    </source>
</evidence>
<dbReference type="PROSITE" id="PS50837">
    <property type="entry name" value="NACHT"/>
    <property type="match status" value="1"/>
</dbReference>
<dbReference type="InterPro" id="IPR027417">
    <property type="entry name" value="P-loop_NTPase"/>
</dbReference>
<feature type="repeat" description="ANK" evidence="3">
    <location>
        <begin position="571"/>
        <end position="603"/>
    </location>
</feature>
<dbReference type="InterPro" id="IPR002110">
    <property type="entry name" value="Ankyrin_rpt"/>
</dbReference>
<dbReference type="PROSITE" id="PS50297">
    <property type="entry name" value="ANK_REP_REGION"/>
    <property type="match status" value="5"/>
</dbReference>
<dbReference type="AlphaFoldDB" id="A0A8H4W118"/>
<dbReference type="InterPro" id="IPR050663">
    <property type="entry name" value="Ankyrin-SOCS_Box"/>
</dbReference>
<keyword evidence="2 3" id="KW-0040">ANK repeat</keyword>
<feature type="compositionally biased region" description="Basic residues" evidence="4">
    <location>
        <begin position="890"/>
        <end position="903"/>
    </location>
</feature>
<feature type="region of interest" description="Disordered" evidence="4">
    <location>
        <begin position="750"/>
        <end position="816"/>
    </location>
</feature>
<dbReference type="PANTHER" id="PTHR24193:SF121">
    <property type="entry name" value="ADA2A-CONTAINING COMPLEX COMPONENT 3, ISOFORM D"/>
    <property type="match status" value="1"/>
</dbReference>